<feature type="transmembrane region" description="Helical" evidence="1">
    <location>
        <begin position="43"/>
        <end position="64"/>
    </location>
</feature>
<sequence>MGTSATAYNFAHVVQVPLVLLINGLLAWWYYRRASRTPEPGLGKYGPLALHGLGTLLVLIQPIFDEGGLITDIKKGLQTQTVTPPHFFSGGLWHHGWLMAFFQISGLLCLLFASVWSIYIHEEESIEELDPFLSKPLKDDDKEYASA</sequence>
<keyword evidence="1" id="KW-1133">Transmembrane helix</keyword>
<evidence type="ECO:0000256" key="1">
    <source>
        <dbReference type="SAM" id="Phobius"/>
    </source>
</evidence>
<evidence type="ECO:0000313" key="2">
    <source>
        <dbReference type="EMBL" id="CAD9368574.1"/>
    </source>
</evidence>
<gene>
    <name evidence="2" type="ORF">AAND1436_LOCUS3841</name>
</gene>
<dbReference type="AlphaFoldDB" id="A0A7S2AJC2"/>
<name>A0A7S2AJC2_9DINO</name>
<reference evidence="2" key="1">
    <citation type="submission" date="2021-01" db="EMBL/GenBank/DDBJ databases">
        <authorList>
            <person name="Corre E."/>
            <person name="Pelletier E."/>
            <person name="Niang G."/>
            <person name="Scheremetjew M."/>
            <person name="Finn R."/>
            <person name="Kale V."/>
            <person name="Holt S."/>
            <person name="Cochrane G."/>
            <person name="Meng A."/>
            <person name="Brown T."/>
            <person name="Cohen L."/>
        </authorList>
    </citation>
    <scope>NUCLEOTIDE SEQUENCE</scope>
    <source>
        <strain evidence="2">CCMP2222</strain>
    </source>
</reference>
<feature type="transmembrane region" description="Helical" evidence="1">
    <location>
        <begin position="12"/>
        <end position="31"/>
    </location>
</feature>
<protein>
    <submittedName>
        <fullName evidence="2">Uncharacterized protein</fullName>
    </submittedName>
</protein>
<keyword evidence="1" id="KW-0472">Membrane</keyword>
<dbReference type="EMBL" id="HBGQ01007750">
    <property type="protein sequence ID" value="CAD9368574.1"/>
    <property type="molecule type" value="Transcribed_RNA"/>
</dbReference>
<feature type="transmembrane region" description="Helical" evidence="1">
    <location>
        <begin position="97"/>
        <end position="119"/>
    </location>
</feature>
<proteinExistence type="predicted"/>
<organism evidence="2">
    <name type="scientific">Alexandrium andersonii</name>
    <dbReference type="NCBI Taxonomy" id="327968"/>
    <lineage>
        <taxon>Eukaryota</taxon>
        <taxon>Sar</taxon>
        <taxon>Alveolata</taxon>
        <taxon>Dinophyceae</taxon>
        <taxon>Gonyaulacales</taxon>
        <taxon>Pyrocystaceae</taxon>
        <taxon>Alexandrium</taxon>
    </lineage>
</organism>
<keyword evidence="1" id="KW-0812">Transmembrane</keyword>
<accession>A0A7S2AJC2</accession>